<gene>
    <name evidence="16" type="ORF">NDI86_18520</name>
</gene>
<dbReference type="InterPro" id="IPR029044">
    <property type="entry name" value="Nucleotide-diphossugar_trans"/>
</dbReference>
<dbReference type="EC" id="2.3.1.157" evidence="5"/>
<keyword evidence="10" id="KW-0511">Multifunctional enzyme</keyword>
<evidence type="ECO:0000259" key="14">
    <source>
        <dbReference type="Pfam" id="PF00483"/>
    </source>
</evidence>
<dbReference type="EC" id="2.7.7.23" evidence="6"/>
<feature type="domain" description="Mannose-1-phosphate guanyltransferase C-terminal" evidence="15">
    <location>
        <begin position="260"/>
        <end position="350"/>
    </location>
</feature>
<evidence type="ECO:0000256" key="10">
    <source>
        <dbReference type="ARBA" id="ARBA00023268"/>
    </source>
</evidence>
<dbReference type="CDD" id="cd04181">
    <property type="entry name" value="NTP_transferase"/>
    <property type="match status" value="1"/>
</dbReference>
<dbReference type="Pfam" id="PF00483">
    <property type="entry name" value="NTP_transferase"/>
    <property type="match status" value="1"/>
</dbReference>
<evidence type="ECO:0000256" key="5">
    <source>
        <dbReference type="ARBA" id="ARBA00012225"/>
    </source>
</evidence>
<comment type="catalytic activity">
    <reaction evidence="13">
        <text>N-acetyl-alpha-D-glucosamine 1-phosphate + UTP + H(+) = UDP-N-acetyl-alpha-D-glucosamine + diphosphate</text>
        <dbReference type="Rhea" id="RHEA:13509"/>
        <dbReference type="ChEBI" id="CHEBI:15378"/>
        <dbReference type="ChEBI" id="CHEBI:33019"/>
        <dbReference type="ChEBI" id="CHEBI:46398"/>
        <dbReference type="ChEBI" id="CHEBI:57705"/>
        <dbReference type="ChEBI" id="CHEBI:57776"/>
        <dbReference type="EC" id="2.7.7.23"/>
    </reaction>
</comment>
<dbReference type="Gene3D" id="3.90.550.10">
    <property type="entry name" value="Spore Coat Polysaccharide Biosynthesis Protein SpsA, Chain A"/>
    <property type="match status" value="1"/>
</dbReference>
<dbReference type="InterPro" id="IPR056729">
    <property type="entry name" value="GMPPB_C"/>
</dbReference>
<dbReference type="PANTHER" id="PTHR43584:SF8">
    <property type="entry name" value="N-ACETYLMURAMATE ALPHA-1-PHOSPHATE URIDYLYLTRANSFERASE"/>
    <property type="match status" value="1"/>
</dbReference>
<organism evidence="16 17">
    <name type="scientific">Haloarcula onubensis</name>
    <dbReference type="NCBI Taxonomy" id="2950539"/>
    <lineage>
        <taxon>Archaea</taxon>
        <taxon>Methanobacteriati</taxon>
        <taxon>Methanobacteriota</taxon>
        <taxon>Stenosarchaea group</taxon>
        <taxon>Halobacteria</taxon>
        <taxon>Halobacteriales</taxon>
        <taxon>Haloarculaceae</taxon>
        <taxon>Haloarcula</taxon>
    </lineage>
</organism>
<evidence type="ECO:0000256" key="8">
    <source>
        <dbReference type="ARBA" id="ARBA00022679"/>
    </source>
</evidence>
<dbReference type="SUPFAM" id="SSF53448">
    <property type="entry name" value="Nucleotide-diphospho-sugar transferases"/>
    <property type="match status" value="1"/>
</dbReference>
<evidence type="ECO:0000259" key="15">
    <source>
        <dbReference type="Pfam" id="PF25087"/>
    </source>
</evidence>
<dbReference type="Gene3D" id="2.160.10.10">
    <property type="entry name" value="Hexapeptide repeat proteins"/>
    <property type="match status" value="1"/>
</dbReference>
<protein>
    <recommendedName>
        <fullName evidence="7">Bifunctional protein GlmU</fullName>
        <ecNumber evidence="5">2.3.1.157</ecNumber>
        <ecNumber evidence="6">2.7.7.23</ecNumber>
    </recommendedName>
</protein>
<evidence type="ECO:0000256" key="4">
    <source>
        <dbReference type="ARBA" id="ARBA00007947"/>
    </source>
</evidence>
<dbReference type="PANTHER" id="PTHR43584">
    <property type="entry name" value="NUCLEOTIDYL TRANSFERASE"/>
    <property type="match status" value="1"/>
</dbReference>
<keyword evidence="11" id="KW-0012">Acyltransferase</keyword>
<dbReference type="InterPro" id="IPR023915">
    <property type="entry name" value="Bifunctiontional_GlmU_arc-type"/>
</dbReference>
<dbReference type="InterPro" id="IPR011004">
    <property type="entry name" value="Trimer_LpxA-like_sf"/>
</dbReference>
<dbReference type="SUPFAM" id="SSF51161">
    <property type="entry name" value="Trimeric LpxA-like enzymes"/>
    <property type="match status" value="1"/>
</dbReference>
<dbReference type="EMBL" id="JAMQOS010000007">
    <property type="protein sequence ID" value="MDS0284090.1"/>
    <property type="molecule type" value="Genomic_DNA"/>
</dbReference>
<comment type="pathway">
    <text evidence="2">Nucleotide-sugar biosynthesis; UDP-N-acetyl-alpha-D-glucosamine biosynthesis; UDP-N-acetyl-alpha-D-glucosamine from N-acetyl-alpha-D-glucosamine 1-phosphate: step 1/1.</text>
</comment>
<proteinExistence type="inferred from homology"/>
<accession>A0ABU2FTL2</accession>
<comment type="similarity">
    <text evidence="3">In the C-terminal section; belongs to the transferase hexapeptide repeat family.</text>
</comment>
<comment type="similarity">
    <text evidence="4">In the N-terminal section; belongs to the N-acetylglucosamine-1-phosphate uridyltransferase family.</text>
</comment>
<evidence type="ECO:0000313" key="16">
    <source>
        <dbReference type="EMBL" id="MDS0284090.1"/>
    </source>
</evidence>
<keyword evidence="9" id="KW-0548">Nucleotidyltransferase</keyword>
<feature type="domain" description="Nucleotidyl transferase" evidence="14">
    <location>
        <begin position="3"/>
        <end position="221"/>
    </location>
</feature>
<name>A0ABU2FTL2_9EURY</name>
<reference evidence="16 17" key="1">
    <citation type="submission" date="2022-06" db="EMBL/GenBank/DDBJ databases">
        <title>Halomicroarcula sp. a new haloarchaeum isolate from saline soil.</title>
        <authorList>
            <person name="Strakova D."/>
            <person name="Galisteo C."/>
            <person name="Sanchez-Porro C."/>
            <person name="Ventosa A."/>
        </authorList>
    </citation>
    <scope>NUCLEOTIDE SEQUENCE [LARGE SCALE GENOMIC DNA]</scope>
    <source>
        <strain evidence="16 17">S3CR25-11</strain>
    </source>
</reference>
<keyword evidence="17" id="KW-1185">Reference proteome</keyword>
<keyword evidence="8" id="KW-0808">Transferase</keyword>
<dbReference type="RefSeq" id="WP_310901836.1">
    <property type="nucleotide sequence ID" value="NZ_JAMQOS010000007.1"/>
</dbReference>
<dbReference type="InterPro" id="IPR050065">
    <property type="entry name" value="GlmU-like"/>
</dbReference>
<dbReference type="NCBIfam" id="TIGR03992">
    <property type="entry name" value="Arch_glmU"/>
    <property type="match status" value="1"/>
</dbReference>
<sequence>MQAVVLAAGEGTRMRPLTENTPKPMLPVADRPLVAHTADTAIAAGAEELIFVVGYEADAVREFFGDSYDGVPVEFAVQEEQLGTADAVDAASEYLDGPFAVLNGDNLYDEASLSALFDAAPAIAAYQVPDPSNYGVLSTDGDRVTAIIEKPADPPTQLANAGAYVFPAEARDWLDVEMSERGEREITDVVTRVIDAHDVTAVEVDRWLDVGRPWELLAANEWKVADMTRRIDGEVHGDADLRGEVVVEEGAVVEPGVVVEGPALVRSGATVGPNAYIRGATVLGEDTHVGHGVEVKNSVVMADSNVPHVSYVGDSVLGTDVNLGASTQVANLRHDGEPVKITVKGDRVSTGRRKFGIVAGDGVRTAINTSLDAGVVLSAGATTTPGESVTRDR</sequence>
<evidence type="ECO:0000256" key="7">
    <source>
        <dbReference type="ARBA" id="ARBA00013414"/>
    </source>
</evidence>
<comment type="caution">
    <text evidence="16">The sequence shown here is derived from an EMBL/GenBank/DDBJ whole genome shotgun (WGS) entry which is preliminary data.</text>
</comment>
<evidence type="ECO:0000256" key="9">
    <source>
        <dbReference type="ARBA" id="ARBA00022695"/>
    </source>
</evidence>
<dbReference type="Proteomes" id="UP001268864">
    <property type="component" value="Unassembled WGS sequence"/>
</dbReference>
<comment type="pathway">
    <text evidence="1">Nucleotide-sugar biosynthesis; UDP-N-acetyl-alpha-D-glucosamine biosynthesis; N-acetyl-alpha-D-glucosamine 1-phosphate from alpha-D-glucosamine 6-phosphate (route II): step 2/2.</text>
</comment>
<evidence type="ECO:0000313" key="17">
    <source>
        <dbReference type="Proteomes" id="UP001268864"/>
    </source>
</evidence>
<evidence type="ECO:0000256" key="6">
    <source>
        <dbReference type="ARBA" id="ARBA00012457"/>
    </source>
</evidence>
<evidence type="ECO:0000256" key="13">
    <source>
        <dbReference type="ARBA" id="ARBA00048493"/>
    </source>
</evidence>
<evidence type="ECO:0000256" key="3">
    <source>
        <dbReference type="ARBA" id="ARBA00007707"/>
    </source>
</evidence>
<comment type="catalytic activity">
    <reaction evidence="12">
        <text>alpha-D-glucosamine 1-phosphate + acetyl-CoA = N-acetyl-alpha-D-glucosamine 1-phosphate + CoA + H(+)</text>
        <dbReference type="Rhea" id="RHEA:13725"/>
        <dbReference type="ChEBI" id="CHEBI:15378"/>
        <dbReference type="ChEBI" id="CHEBI:57287"/>
        <dbReference type="ChEBI" id="CHEBI:57288"/>
        <dbReference type="ChEBI" id="CHEBI:57776"/>
        <dbReference type="ChEBI" id="CHEBI:58516"/>
        <dbReference type="EC" id="2.3.1.157"/>
    </reaction>
</comment>
<evidence type="ECO:0000256" key="11">
    <source>
        <dbReference type="ARBA" id="ARBA00023315"/>
    </source>
</evidence>
<dbReference type="InterPro" id="IPR005835">
    <property type="entry name" value="NTP_transferase_dom"/>
</dbReference>
<dbReference type="Pfam" id="PF25087">
    <property type="entry name" value="GMPPB_C"/>
    <property type="match status" value="1"/>
</dbReference>
<evidence type="ECO:0000256" key="2">
    <source>
        <dbReference type="ARBA" id="ARBA00005208"/>
    </source>
</evidence>
<evidence type="ECO:0000256" key="12">
    <source>
        <dbReference type="ARBA" id="ARBA00048247"/>
    </source>
</evidence>
<evidence type="ECO:0000256" key="1">
    <source>
        <dbReference type="ARBA" id="ARBA00005166"/>
    </source>
</evidence>